<feature type="compositionally biased region" description="Basic and acidic residues" evidence="1">
    <location>
        <begin position="9"/>
        <end position="35"/>
    </location>
</feature>
<dbReference type="EMBL" id="CADCUQ010000451">
    <property type="protein sequence ID" value="CAA9405951.1"/>
    <property type="molecule type" value="Genomic_DNA"/>
</dbReference>
<feature type="compositionally biased region" description="Low complexity" evidence="1">
    <location>
        <begin position="116"/>
        <end position="129"/>
    </location>
</feature>
<gene>
    <name evidence="2" type="ORF">AVDCRST_MAG64-1983</name>
</gene>
<organism evidence="2">
    <name type="scientific">uncultured Phycisphaerae bacterium</name>
    <dbReference type="NCBI Taxonomy" id="904963"/>
    <lineage>
        <taxon>Bacteria</taxon>
        <taxon>Pseudomonadati</taxon>
        <taxon>Planctomycetota</taxon>
        <taxon>Phycisphaerae</taxon>
        <taxon>environmental samples</taxon>
    </lineage>
</organism>
<name>A0A6J4P4Y7_9BACT</name>
<feature type="compositionally biased region" description="Low complexity" evidence="1">
    <location>
        <begin position="46"/>
        <end position="75"/>
    </location>
</feature>
<proteinExistence type="predicted"/>
<accession>A0A6J4P4Y7</accession>
<evidence type="ECO:0000313" key="2">
    <source>
        <dbReference type="EMBL" id="CAA9405951.1"/>
    </source>
</evidence>
<dbReference type="AlphaFoldDB" id="A0A6J4P4Y7"/>
<sequence length="135" mass="14271">AAGVGEARGAGRDVREDRADGRRPAVHAALRDAVLRLRRPARRAQADAGRGLAAPAEPAQGRQAPEARRGAQQAPRRGRRRPPPLARDAGRRHRQARPPAVHPAVRRRGGRVQPHPAEAAVAAPGVAAGRDLGEV</sequence>
<evidence type="ECO:0000256" key="1">
    <source>
        <dbReference type="SAM" id="MobiDB-lite"/>
    </source>
</evidence>
<feature type="non-terminal residue" evidence="2">
    <location>
        <position position="135"/>
    </location>
</feature>
<feature type="non-terminal residue" evidence="2">
    <location>
        <position position="1"/>
    </location>
</feature>
<reference evidence="2" key="1">
    <citation type="submission" date="2020-02" db="EMBL/GenBank/DDBJ databases">
        <authorList>
            <person name="Meier V. D."/>
        </authorList>
    </citation>
    <scope>NUCLEOTIDE SEQUENCE</scope>
    <source>
        <strain evidence="2">AVDCRST_MAG64</strain>
    </source>
</reference>
<protein>
    <submittedName>
        <fullName evidence="2">Uncharacterized protein</fullName>
    </submittedName>
</protein>
<feature type="region of interest" description="Disordered" evidence="1">
    <location>
        <begin position="1"/>
        <end position="135"/>
    </location>
</feature>